<dbReference type="Gene3D" id="2.10.260.10">
    <property type="match status" value="1"/>
</dbReference>
<dbReference type="InterPro" id="IPR037914">
    <property type="entry name" value="SpoVT-AbrB_sf"/>
</dbReference>
<dbReference type="Proteomes" id="UP001606302">
    <property type="component" value="Unassembled WGS sequence"/>
</dbReference>
<evidence type="ECO:0000259" key="1">
    <source>
        <dbReference type="SMART" id="SM00966"/>
    </source>
</evidence>
<dbReference type="RefSeq" id="WP_056269104.1">
    <property type="nucleotide sequence ID" value="NZ_JBIGHX010000003.1"/>
</dbReference>
<sequence length="74" mass="8199">MSALKVTQIGNSLGVILPKEVLARLKVEKGDVLYLSEAVNGVLISPYSPEFEQQMDAARSIMKKRRAVLRELAK</sequence>
<dbReference type="Pfam" id="PF04014">
    <property type="entry name" value="MazE_antitoxin"/>
    <property type="match status" value="1"/>
</dbReference>
<accession>A0ABW7GK44</accession>
<protein>
    <submittedName>
        <fullName evidence="2">AbrB/MazE/SpoVT family DNA-binding domain-containing protein</fullName>
    </submittedName>
</protein>
<name>A0ABW7GK44_9BURK</name>
<gene>
    <name evidence="2" type="ORF">ACG04Q_12205</name>
</gene>
<dbReference type="EMBL" id="JBIGHX010000003">
    <property type="protein sequence ID" value="MFG6462335.1"/>
    <property type="molecule type" value="Genomic_DNA"/>
</dbReference>
<dbReference type="SMART" id="SM00966">
    <property type="entry name" value="SpoVT_AbrB"/>
    <property type="match status" value="1"/>
</dbReference>
<dbReference type="SUPFAM" id="SSF89447">
    <property type="entry name" value="AbrB/MazE/MraZ-like"/>
    <property type="match status" value="1"/>
</dbReference>
<dbReference type="InterPro" id="IPR013432">
    <property type="entry name" value="Doc_partner"/>
</dbReference>
<evidence type="ECO:0000313" key="3">
    <source>
        <dbReference type="Proteomes" id="UP001606302"/>
    </source>
</evidence>
<evidence type="ECO:0000313" key="2">
    <source>
        <dbReference type="EMBL" id="MFG6462335.1"/>
    </source>
</evidence>
<feature type="domain" description="SpoVT-AbrB" evidence="1">
    <location>
        <begin position="7"/>
        <end position="52"/>
    </location>
</feature>
<dbReference type="NCBIfam" id="TIGR02609">
    <property type="entry name" value="doc_partner"/>
    <property type="match status" value="1"/>
</dbReference>
<keyword evidence="2" id="KW-0238">DNA-binding</keyword>
<keyword evidence="3" id="KW-1185">Reference proteome</keyword>
<reference evidence="2 3" key="1">
    <citation type="submission" date="2024-08" db="EMBL/GenBank/DDBJ databases">
        <authorList>
            <person name="Lu H."/>
        </authorList>
    </citation>
    <scope>NUCLEOTIDE SEQUENCE [LARGE SCALE GENOMIC DNA]</scope>
    <source>
        <strain evidence="2 3">DXS20W</strain>
    </source>
</reference>
<dbReference type="InterPro" id="IPR007159">
    <property type="entry name" value="SpoVT-AbrB_dom"/>
</dbReference>
<comment type="caution">
    <text evidence="2">The sequence shown here is derived from an EMBL/GenBank/DDBJ whole genome shotgun (WGS) entry which is preliminary data.</text>
</comment>
<organism evidence="2 3">
    <name type="scientific">Pelomonas lactea</name>
    <dbReference type="NCBI Taxonomy" id="3299030"/>
    <lineage>
        <taxon>Bacteria</taxon>
        <taxon>Pseudomonadati</taxon>
        <taxon>Pseudomonadota</taxon>
        <taxon>Betaproteobacteria</taxon>
        <taxon>Burkholderiales</taxon>
        <taxon>Sphaerotilaceae</taxon>
        <taxon>Roseateles</taxon>
    </lineage>
</organism>
<proteinExistence type="predicted"/>
<dbReference type="GO" id="GO:0003677">
    <property type="term" value="F:DNA binding"/>
    <property type="evidence" value="ECO:0007669"/>
    <property type="project" value="UniProtKB-KW"/>
</dbReference>